<organism evidence="1 2">
    <name type="scientific">Cirrhinus molitorella</name>
    <name type="common">mud carp</name>
    <dbReference type="NCBI Taxonomy" id="172907"/>
    <lineage>
        <taxon>Eukaryota</taxon>
        <taxon>Metazoa</taxon>
        <taxon>Chordata</taxon>
        <taxon>Craniata</taxon>
        <taxon>Vertebrata</taxon>
        <taxon>Euteleostomi</taxon>
        <taxon>Actinopterygii</taxon>
        <taxon>Neopterygii</taxon>
        <taxon>Teleostei</taxon>
        <taxon>Ostariophysi</taxon>
        <taxon>Cypriniformes</taxon>
        <taxon>Cyprinidae</taxon>
        <taxon>Labeoninae</taxon>
        <taxon>Labeonini</taxon>
        <taxon>Cirrhinus</taxon>
    </lineage>
</organism>
<reference evidence="1 2" key="1">
    <citation type="submission" date="2023-09" db="EMBL/GenBank/DDBJ databases">
        <authorList>
            <person name="Wang M."/>
        </authorList>
    </citation>
    <scope>NUCLEOTIDE SEQUENCE [LARGE SCALE GENOMIC DNA]</scope>
    <source>
        <strain evidence="1">GT-2023</strain>
        <tissue evidence="1">Liver</tissue>
    </source>
</reference>
<sequence>MQPEELMASESSVNRKSMLSLSTMRLASRSVIALVSAHKMTRDQTNEPSLSEVSVANGLDEHVKGFSAFASWSRPLCPSELNNSPLAVFTVDKCCFDIHTHADIELPIEALTPLVFKK</sequence>
<name>A0ABR3M3B6_9TELE</name>
<gene>
    <name evidence="1" type="ORF">QQF64_009343</name>
</gene>
<dbReference type="EMBL" id="JAYMGO010000016">
    <property type="protein sequence ID" value="KAL1258766.1"/>
    <property type="molecule type" value="Genomic_DNA"/>
</dbReference>
<accession>A0ABR3M3B6</accession>
<protein>
    <submittedName>
        <fullName evidence="1">Uncharacterized protein</fullName>
    </submittedName>
</protein>
<evidence type="ECO:0000313" key="2">
    <source>
        <dbReference type="Proteomes" id="UP001558613"/>
    </source>
</evidence>
<keyword evidence="2" id="KW-1185">Reference proteome</keyword>
<dbReference type="Proteomes" id="UP001558613">
    <property type="component" value="Unassembled WGS sequence"/>
</dbReference>
<evidence type="ECO:0000313" key="1">
    <source>
        <dbReference type="EMBL" id="KAL1258766.1"/>
    </source>
</evidence>
<proteinExistence type="predicted"/>
<comment type="caution">
    <text evidence="1">The sequence shown here is derived from an EMBL/GenBank/DDBJ whole genome shotgun (WGS) entry which is preliminary data.</text>
</comment>